<dbReference type="EMBL" id="CAJNRG010002295">
    <property type="protein sequence ID" value="CAF2045926.1"/>
    <property type="molecule type" value="Genomic_DNA"/>
</dbReference>
<dbReference type="GO" id="GO:0005198">
    <property type="term" value="F:structural molecule activity"/>
    <property type="evidence" value="ECO:0007669"/>
    <property type="project" value="InterPro"/>
</dbReference>
<reference evidence="1" key="1">
    <citation type="submission" date="2021-02" db="EMBL/GenBank/DDBJ databases">
        <authorList>
            <person name="Nowell W R."/>
        </authorList>
    </citation>
    <scope>NUCLEOTIDE SEQUENCE</scope>
</reference>
<dbReference type="GO" id="GO:0032051">
    <property type="term" value="F:clathrin light chain binding"/>
    <property type="evidence" value="ECO:0007669"/>
    <property type="project" value="TreeGrafter"/>
</dbReference>
<dbReference type="GO" id="GO:0030130">
    <property type="term" value="C:clathrin coat of trans-Golgi network vesicle"/>
    <property type="evidence" value="ECO:0007669"/>
    <property type="project" value="InterPro"/>
</dbReference>
<dbReference type="PANTHER" id="PTHR10292">
    <property type="entry name" value="CLATHRIN HEAVY CHAIN RELATED"/>
    <property type="match status" value="1"/>
</dbReference>
<gene>
    <name evidence="1" type="ORF">XDN619_LOCUS7615</name>
</gene>
<evidence type="ECO:0000313" key="2">
    <source>
        <dbReference type="Proteomes" id="UP000663887"/>
    </source>
</evidence>
<organism evidence="1 2">
    <name type="scientific">Rotaria magnacalcarata</name>
    <dbReference type="NCBI Taxonomy" id="392030"/>
    <lineage>
        <taxon>Eukaryota</taxon>
        <taxon>Metazoa</taxon>
        <taxon>Spiralia</taxon>
        <taxon>Gnathifera</taxon>
        <taxon>Rotifera</taxon>
        <taxon>Eurotatoria</taxon>
        <taxon>Bdelloidea</taxon>
        <taxon>Philodinida</taxon>
        <taxon>Philodinidae</taxon>
        <taxon>Rotaria</taxon>
    </lineage>
</organism>
<dbReference type="AlphaFoldDB" id="A0A816PAP2"/>
<dbReference type="GO" id="GO:0006886">
    <property type="term" value="P:intracellular protein transport"/>
    <property type="evidence" value="ECO:0007669"/>
    <property type="project" value="InterPro"/>
</dbReference>
<dbReference type="InterPro" id="IPR016025">
    <property type="entry name" value="Clathrin_H-chain_N"/>
</dbReference>
<dbReference type="PANTHER" id="PTHR10292:SF1">
    <property type="entry name" value="CLATHRIN HEAVY CHAIN"/>
    <property type="match status" value="1"/>
</dbReference>
<protein>
    <submittedName>
        <fullName evidence="1">Uncharacterized protein</fullName>
    </submittedName>
</protein>
<dbReference type="Gene3D" id="2.130.10.110">
    <property type="entry name" value="Clathrin heavy-chain terminal domain"/>
    <property type="match status" value="1"/>
</dbReference>
<dbReference type="GO" id="GO:0045334">
    <property type="term" value="C:clathrin-coated endocytic vesicle"/>
    <property type="evidence" value="ECO:0007669"/>
    <property type="project" value="TreeGrafter"/>
</dbReference>
<name>A0A816PAP2_9BILA</name>
<accession>A0A816PAP2</accession>
<dbReference type="GO" id="GO:0006898">
    <property type="term" value="P:receptor-mediated endocytosis"/>
    <property type="evidence" value="ECO:0007669"/>
    <property type="project" value="TreeGrafter"/>
</dbReference>
<sequence length="98" mass="10940">MVREQKEKEGESLERAINIGTVTNIGFCSLTMESDKLICVREKVNDTTFVIIIDMADPKNPIKRPFTADSANTNPTSKVIALKSKINNLVENKIISMK</sequence>
<dbReference type="Proteomes" id="UP000663887">
    <property type="component" value="Unassembled WGS sequence"/>
</dbReference>
<dbReference type="GO" id="GO:0030132">
    <property type="term" value="C:clathrin coat of coated pit"/>
    <property type="evidence" value="ECO:0007669"/>
    <property type="project" value="InterPro"/>
</dbReference>
<comment type="caution">
    <text evidence="1">The sequence shown here is derived from an EMBL/GenBank/DDBJ whole genome shotgun (WGS) entry which is preliminary data.</text>
</comment>
<proteinExistence type="predicted"/>
<evidence type="ECO:0000313" key="1">
    <source>
        <dbReference type="EMBL" id="CAF2045926.1"/>
    </source>
</evidence>
<dbReference type="SUPFAM" id="SSF50989">
    <property type="entry name" value="Clathrin heavy-chain terminal domain"/>
    <property type="match status" value="1"/>
</dbReference>
<dbReference type="GO" id="GO:0071439">
    <property type="term" value="C:clathrin complex"/>
    <property type="evidence" value="ECO:0007669"/>
    <property type="project" value="TreeGrafter"/>
</dbReference>